<dbReference type="AlphaFoldDB" id="A0A1Y2CQ28"/>
<gene>
    <name evidence="1" type="ORF">BCR33DRAFT_714107</name>
</gene>
<sequence>MERPRPRFPDPSVTAAYTHCLVCLEYTQRANERVPGHSLHNAALLCPSRNDVAAIDRALELAVLSNYSTPKWRQVAVEKLQSLRQRAGELGGNPFVVEEVQGEPQLYHEPMKARFNEAWVASEVDELTHELDGLDIVNPRNKTYAQVEVSCRPDAVGLTATDIAGYFHFGCDLALRLTRDKRREVDIPPLQPGVLTEALFKRGNEVSVFNYCEVNAFSLSSGRSTLFNCFDLRIYCSKHQAMTTSWTSSNKILDRYSLLQGILWFPLPVCSELAFAR</sequence>
<dbReference type="EMBL" id="MCGO01000010">
    <property type="protein sequence ID" value="ORY49036.1"/>
    <property type="molecule type" value="Genomic_DNA"/>
</dbReference>
<comment type="caution">
    <text evidence="1">The sequence shown here is derived from an EMBL/GenBank/DDBJ whole genome shotgun (WGS) entry which is preliminary data.</text>
</comment>
<protein>
    <submittedName>
        <fullName evidence="1">Uncharacterized protein</fullName>
    </submittedName>
</protein>
<accession>A0A1Y2CQ28</accession>
<evidence type="ECO:0000313" key="1">
    <source>
        <dbReference type="EMBL" id="ORY49036.1"/>
    </source>
</evidence>
<keyword evidence="2" id="KW-1185">Reference proteome</keyword>
<name>A0A1Y2CQ28_9FUNG</name>
<organism evidence="1 2">
    <name type="scientific">Rhizoclosmatium globosum</name>
    <dbReference type="NCBI Taxonomy" id="329046"/>
    <lineage>
        <taxon>Eukaryota</taxon>
        <taxon>Fungi</taxon>
        <taxon>Fungi incertae sedis</taxon>
        <taxon>Chytridiomycota</taxon>
        <taxon>Chytridiomycota incertae sedis</taxon>
        <taxon>Chytridiomycetes</taxon>
        <taxon>Chytridiales</taxon>
        <taxon>Chytriomycetaceae</taxon>
        <taxon>Rhizoclosmatium</taxon>
    </lineage>
</organism>
<evidence type="ECO:0000313" key="2">
    <source>
        <dbReference type="Proteomes" id="UP000193642"/>
    </source>
</evidence>
<dbReference type="Proteomes" id="UP000193642">
    <property type="component" value="Unassembled WGS sequence"/>
</dbReference>
<reference evidence="1 2" key="1">
    <citation type="submission" date="2016-07" db="EMBL/GenBank/DDBJ databases">
        <title>Pervasive Adenine N6-methylation of Active Genes in Fungi.</title>
        <authorList>
            <consortium name="DOE Joint Genome Institute"/>
            <person name="Mondo S.J."/>
            <person name="Dannebaum R.O."/>
            <person name="Kuo R.C."/>
            <person name="Labutti K."/>
            <person name="Haridas S."/>
            <person name="Kuo A."/>
            <person name="Salamov A."/>
            <person name="Ahrendt S.R."/>
            <person name="Lipzen A."/>
            <person name="Sullivan W."/>
            <person name="Andreopoulos W.B."/>
            <person name="Clum A."/>
            <person name="Lindquist E."/>
            <person name="Daum C."/>
            <person name="Ramamoorthy G.K."/>
            <person name="Gryganskyi A."/>
            <person name="Culley D."/>
            <person name="Magnuson J.K."/>
            <person name="James T.Y."/>
            <person name="O'Malley M.A."/>
            <person name="Stajich J.E."/>
            <person name="Spatafora J.W."/>
            <person name="Visel A."/>
            <person name="Grigoriev I.V."/>
        </authorList>
    </citation>
    <scope>NUCLEOTIDE SEQUENCE [LARGE SCALE GENOMIC DNA]</scope>
    <source>
        <strain evidence="1 2">JEL800</strain>
    </source>
</reference>
<proteinExistence type="predicted"/>